<dbReference type="Pfam" id="PF21248">
    <property type="entry name" value="SoFic-like_C"/>
    <property type="match status" value="1"/>
</dbReference>
<evidence type="ECO:0000313" key="2">
    <source>
        <dbReference type="EMBL" id="MFC4127142.1"/>
    </source>
</evidence>
<keyword evidence="3" id="KW-1185">Reference proteome</keyword>
<dbReference type="InterPro" id="IPR048770">
    <property type="entry name" value="SoFic-like_C"/>
</dbReference>
<accession>A0ABV8L8E0</accession>
<dbReference type="Proteomes" id="UP001595767">
    <property type="component" value="Unassembled WGS sequence"/>
</dbReference>
<protein>
    <recommendedName>
        <fullName evidence="1">Adenylyltransferase SoFic-like C-terminal domain-containing protein</fullName>
    </recommendedName>
</protein>
<evidence type="ECO:0000259" key="1">
    <source>
        <dbReference type="Pfam" id="PF21248"/>
    </source>
</evidence>
<evidence type="ECO:0000313" key="3">
    <source>
        <dbReference type="Proteomes" id="UP001595767"/>
    </source>
</evidence>
<feature type="domain" description="Adenylyltransferase SoFic-like C-terminal" evidence="1">
    <location>
        <begin position="1"/>
        <end position="48"/>
    </location>
</feature>
<proteinExistence type="predicted"/>
<dbReference type="EMBL" id="JBHSBA010000011">
    <property type="protein sequence ID" value="MFC4127142.1"/>
    <property type="molecule type" value="Genomic_DNA"/>
</dbReference>
<name>A0ABV8L8E0_9NOCA</name>
<comment type="caution">
    <text evidence="2">The sequence shown here is derived from an EMBL/GenBank/DDBJ whole genome shotgun (WGS) entry which is preliminary data.</text>
</comment>
<gene>
    <name evidence="2" type="ORF">ACFOW8_19615</name>
</gene>
<reference evidence="3" key="1">
    <citation type="journal article" date="2019" name="Int. J. Syst. Evol. Microbiol.">
        <title>The Global Catalogue of Microorganisms (GCM) 10K type strain sequencing project: providing services to taxonomists for standard genome sequencing and annotation.</title>
        <authorList>
            <consortium name="The Broad Institute Genomics Platform"/>
            <consortium name="The Broad Institute Genome Sequencing Center for Infectious Disease"/>
            <person name="Wu L."/>
            <person name="Ma J."/>
        </authorList>
    </citation>
    <scope>NUCLEOTIDE SEQUENCE [LARGE SCALE GENOMIC DNA]</scope>
    <source>
        <strain evidence="3">CGMCC 4.7204</strain>
    </source>
</reference>
<organism evidence="2 3">
    <name type="scientific">Nocardia rhizosphaerae</name>
    <dbReference type="NCBI Taxonomy" id="1691571"/>
    <lineage>
        <taxon>Bacteria</taxon>
        <taxon>Bacillati</taxon>
        <taxon>Actinomycetota</taxon>
        <taxon>Actinomycetes</taxon>
        <taxon>Mycobacteriales</taxon>
        <taxon>Nocardiaceae</taxon>
        <taxon>Nocardia</taxon>
    </lineage>
</organism>
<dbReference type="RefSeq" id="WP_378552338.1">
    <property type="nucleotide sequence ID" value="NZ_JBHSBA010000011.1"/>
</dbReference>
<sequence>MLFEQPYCQIGRCGVSRSTAIGWLNGLADAGMVRDVKIGRDRVFINAEVLELLTAP</sequence>